<protein>
    <submittedName>
        <fullName evidence="3">Transposase</fullName>
    </submittedName>
</protein>
<dbReference type="EMBL" id="UZAK01052298">
    <property type="protein sequence ID" value="VDP81542.1"/>
    <property type="molecule type" value="Genomic_DNA"/>
</dbReference>
<organism evidence="3">
    <name type="scientific">Schistosoma curassoni</name>
    <dbReference type="NCBI Taxonomy" id="6186"/>
    <lineage>
        <taxon>Eukaryota</taxon>
        <taxon>Metazoa</taxon>
        <taxon>Spiralia</taxon>
        <taxon>Lophotrochozoa</taxon>
        <taxon>Platyhelminthes</taxon>
        <taxon>Trematoda</taxon>
        <taxon>Digenea</taxon>
        <taxon>Strigeidida</taxon>
        <taxon>Schistosomatoidea</taxon>
        <taxon>Schistosomatidae</taxon>
        <taxon>Schistosoma</taxon>
    </lineage>
</organism>
<sequence length="41" mass="4678">MSGMARGLLGRDHQLGFRHARRTALREADLIILAGIYCYQF</sequence>
<evidence type="ECO:0000313" key="2">
    <source>
        <dbReference type="Proteomes" id="UP000279833"/>
    </source>
</evidence>
<reference evidence="3" key="1">
    <citation type="submission" date="2016-06" db="UniProtKB">
        <authorList>
            <consortium name="WormBaseParasite"/>
        </authorList>
    </citation>
    <scope>IDENTIFICATION</scope>
</reference>
<dbReference type="WBParaSite" id="SCUD_0002313101-mRNA-1">
    <property type="protein sequence ID" value="SCUD_0002313101-mRNA-1"/>
    <property type="gene ID" value="SCUD_0002313101"/>
</dbReference>
<reference evidence="1 2" key="2">
    <citation type="submission" date="2018-11" db="EMBL/GenBank/DDBJ databases">
        <authorList>
            <consortium name="Pathogen Informatics"/>
        </authorList>
    </citation>
    <scope>NUCLEOTIDE SEQUENCE [LARGE SCALE GENOMIC DNA]</scope>
    <source>
        <strain evidence="1">Dakar</strain>
        <strain evidence="2">Dakar, Senegal</strain>
    </source>
</reference>
<accession>A0A183L708</accession>
<dbReference type="Proteomes" id="UP000279833">
    <property type="component" value="Unassembled WGS sequence"/>
</dbReference>
<dbReference type="Gene3D" id="3.40.50.1220">
    <property type="entry name" value="TPP-binding domain"/>
    <property type="match status" value="1"/>
</dbReference>
<dbReference type="AlphaFoldDB" id="A0A183L708"/>
<evidence type="ECO:0000313" key="1">
    <source>
        <dbReference type="EMBL" id="VDP81542.1"/>
    </source>
</evidence>
<keyword evidence="2" id="KW-1185">Reference proteome</keyword>
<gene>
    <name evidence="1" type="ORF">SCUD_LOCUS23129</name>
</gene>
<dbReference type="STRING" id="6186.A0A183L708"/>
<name>A0A183L708_9TREM</name>
<evidence type="ECO:0000313" key="3">
    <source>
        <dbReference type="WBParaSite" id="SCUD_0002313101-mRNA-1"/>
    </source>
</evidence>
<proteinExistence type="predicted"/>